<gene>
    <name evidence="2" type="ORF">AB4Y30_03930</name>
</gene>
<reference evidence="2" key="1">
    <citation type="submission" date="2024-07" db="EMBL/GenBank/DDBJ databases">
        <title>Halotolerant mesophilic bacterium Ornithinibacillus sp. 4-3, sp. nov., isolated from soil.</title>
        <authorList>
            <person name="Sidarenka A.V."/>
            <person name="Guliayeva D.E."/>
            <person name="Leanovich S.I."/>
            <person name="Hileuskaya K.S."/>
            <person name="Akhremchuk A.E."/>
            <person name="Sikolenko M.A."/>
            <person name="Valentovich L.N."/>
        </authorList>
    </citation>
    <scope>NUCLEOTIDE SEQUENCE</scope>
    <source>
        <strain evidence="2">4-3</strain>
    </source>
</reference>
<accession>A0AB39HT22</accession>
<keyword evidence="1" id="KW-0812">Transmembrane</keyword>
<keyword evidence="1" id="KW-1133">Transmembrane helix</keyword>
<organism evidence="2">
    <name type="scientific">Ornithinibacillus sp. 4-3</name>
    <dbReference type="NCBI Taxonomy" id="3231488"/>
    <lineage>
        <taxon>Bacteria</taxon>
        <taxon>Bacillati</taxon>
        <taxon>Bacillota</taxon>
        <taxon>Bacilli</taxon>
        <taxon>Bacillales</taxon>
        <taxon>Bacillaceae</taxon>
        <taxon>Ornithinibacillus</taxon>
    </lineage>
</organism>
<dbReference type="AlphaFoldDB" id="A0AB39HT22"/>
<dbReference type="EMBL" id="CP162599">
    <property type="protein sequence ID" value="XDK33518.1"/>
    <property type="molecule type" value="Genomic_DNA"/>
</dbReference>
<sequence>MFIQTVIDGLIQVVIFAIISFLYWTIAFRKHEKFLPWIGLKK</sequence>
<feature type="transmembrane region" description="Helical" evidence="1">
    <location>
        <begin position="6"/>
        <end position="26"/>
    </location>
</feature>
<evidence type="ECO:0000256" key="1">
    <source>
        <dbReference type="SAM" id="Phobius"/>
    </source>
</evidence>
<name>A0AB39HT22_9BACI</name>
<proteinExistence type="predicted"/>
<dbReference type="RefSeq" id="WP_368654196.1">
    <property type="nucleotide sequence ID" value="NZ_CP162599.1"/>
</dbReference>
<protein>
    <submittedName>
        <fullName evidence="2">Uncharacterized protein</fullName>
    </submittedName>
</protein>
<keyword evidence="1" id="KW-0472">Membrane</keyword>
<evidence type="ECO:0000313" key="2">
    <source>
        <dbReference type="EMBL" id="XDK33518.1"/>
    </source>
</evidence>